<evidence type="ECO:0000313" key="2">
    <source>
        <dbReference type="Proteomes" id="UP000244005"/>
    </source>
</evidence>
<organism evidence="1 2">
    <name type="scientific">Marchantia polymorpha</name>
    <name type="common">Common liverwort</name>
    <name type="synonym">Marchantia aquatica</name>
    <dbReference type="NCBI Taxonomy" id="3197"/>
    <lineage>
        <taxon>Eukaryota</taxon>
        <taxon>Viridiplantae</taxon>
        <taxon>Streptophyta</taxon>
        <taxon>Embryophyta</taxon>
        <taxon>Marchantiophyta</taxon>
        <taxon>Marchantiopsida</taxon>
        <taxon>Marchantiidae</taxon>
        <taxon>Marchantiales</taxon>
        <taxon>Marchantiaceae</taxon>
        <taxon>Marchantia</taxon>
    </lineage>
</organism>
<accession>A0A2R6WVC3</accession>
<reference evidence="2" key="1">
    <citation type="journal article" date="2017" name="Cell">
        <title>Insights into land plant evolution garnered from the Marchantia polymorpha genome.</title>
        <authorList>
            <person name="Bowman J.L."/>
            <person name="Kohchi T."/>
            <person name="Yamato K.T."/>
            <person name="Jenkins J."/>
            <person name="Shu S."/>
            <person name="Ishizaki K."/>
            <person name="Yamaoka S."/>
            <person name="Nishihama R."/>
            <person name="Nakamura Y."/>
            <person name="Berger F."/>
            <person name="Adam C."/>
            <person name="Aki S.S."/>
            <person name="Althoff F."/>
            <person name="Araki T."/>
            <person name="Arteaga-Vazquez M.A."/>
            <person name="Balasubrmanian S."/>
            <person name="Barry K."/>
            <person name="Bauer D."/>
            <person name="Boehm C.R."/>
            <person name="Briginshaw L."/>
            <person name="Caballero-Perez J."/>
            <person name="Catarino B."/>
            <person name="Chen F."/>
            <person name="Chiyoda S."/>
            <person name="Chovatia M."/>
            <person name="Davies K.M."/>
            <person name="Delmans M."/>
            <person name="Demura T."/>
            <person name="Dierschke T."/>
            <person name="Dolan L."/>
            <person name="Dorantes-Acosta A.E."/>
            <person name="Eklund D.M."/>
            <person name="Florent S.N."/>
            <person name="Flores-Sandoval E."/>
            <person name="Fujiyama A."/>
            <person name="Fukuzawa H."/>
            <person name="Galik B."/>
            <person name="Grimanelli D."/>
            <person name="Grimwood J."/>
            <person name="Grossniklaus U."/>
            <person name="Hamada T."/>
            <person name="Haseloff J."/>
            <person name="Hetherington A.J."/>
            <person name="Higo A."/>
            <person name="Hirakawa Y."/>
            <person name="Hundley H.N."/>
            <person name="Ikeda Y."/>
            <person name="Inoue K."/>
            <person name="Inoue S.I."/>
            <person name="Ishida S."/>
            <person name="Jia Q."/>
            <person name="Kakita M."/>
            <person name="Kanazawa T."/>
            <person name="Kawai Y."/>
            <person name="Kawashima T."/>
            <person name="Kennedy M."/>
            <person name="Kinose K."/>
            <person name="Kinoshita T."/>
            <person name="Kohara Y."/>
            <person name="Koide E."/>
            <person name="Komatsu K."/>
            <person name="Kopischke S."/>
            <person name="Kubo M."/>
            <person name="Kyozuka J."/>
            <person name="Lagercrantz U."/>
            <person name="Lin S.S."/>
            <person name="Lindquist E."/>
            <person name="Lipzen A.M."/>
            <person name="Lu C.W."/>
            <person name="De Luna E."/>
            <person name="Martienssen R.A."/>
            <person name="Minamino N."/>
            <person name="Mizutani M."/>
            <person name="Mizutani M."/>
            <person name="Mochizuki N."/>
            <person name="Monte I."/>
            <person name="Mosher R."/>
            <person name="Nagasaki H."/>
            <person name="Nakagami H."/>
            <person name="Naramoto S."/>
            <person name="Nishitani K."/>
            <person name="Ohtani M."/>
            <person name="Okamoto T."/>
            <person name="Okumura M."/>
            <person name="Phillips J."/>
            <person name="Pollak B."/>
            <person name="Reinders A."/>
            <person name="Rovekamp M."/>
            <person name="Sano R."/>
            <person name="Sawa S."/>
            <person name="Schmid M.W."/>
            <person name="Shirakawa M."/>
            <person name="Solano R."/>
            <person name="Spunde A."/>
            <person name="Suetsugu N."/>
            <person name="Sugano S."/>
            <person name="Sugiyama A."/>
            <person name="Sun R."/>
            <person name="Suzuki Y."/>
            <person name="Takenaka M."/>
            <person name="Takezawa D."/>
            <person name="Tomogane H."/>
            <person name="Tsuzuki M."/>
            <person name="Ueda T."/>
            <person name="Umeda M."/>
            <person name="Ward J.M."/>
            <person name="Watanabe Y."/>
            <person name="Yazaki K."/>
            <person name="Yokoyama R."/>
            <person name="Yoshitake Y."/>
            <person name="Yotsui I."/>
            <person name="Zachgo S."/>
            <person name="Schmutz J."/>
        </authorList>
    </citation>
    <scope>NUCLEOTIDE SEQUENCE [LARGE SCALE GENOMIC DNA]</scope>
    <source>
        <strain evidence="2">Tak-1</strain>
    </source>
</reference>
<dbReference type="OrthoDB" id="10577062at2759"/>
<evidence type="ECO:0000313" key="1">
    <source>
        <dbReference type="EMBL" id="PTQ37792.1"/>
    </source>
</evidence>
<name>A0A2R6WVC3_MARPO</name>
<dbReference type="EMBL" id="KZ772727">
    <property type="protein sequence ID" value="PTQ37792.1"/>
    <property type="molecule type" value="Genomic_DNA"/>
</dbReference>
<dbReference type="AlphaFoldDB" id="A0A2R6WVC3"/>
<proteinExistence type="predicted"/>
<dbReference type="Gramene" id="Mp2g19880.1">
    <property type="protein sequence ID" value="Mp2g19880.1.cds"/>
    <property type="gene ID" value="Mp2g19880"/>
</dbReference>
<gene>
    <name evidence="1" type="ORF">MARPO_0055s0062</name>
</gene>
<protein>
    <submittedName>
        <fullName evidence="1">Uncharacterized protein</fullName>
    </submittedName>
</protein>
<dbReference type="InterPro" id="IPR011990">
    <property type="entry name" value="TPR-like_helical_dom_sf"/>
</dbReference>
<keyword evidence="2" id="KW-1185">Reference proteome</keyword>
<dbReference type="SUPFAM" id="SSF48452">
    <property type="entry name" value="TPR-like"/>
    <property type="match status" value="1"/>
</dbReference>
<dbReference type="Proteomes" id="UP000244005">
    <property type="component" value="Unassembled WGS sequence"/>
</dbReference>
<sequence>MAGLQSMKWLADYGEPKTGAGAGAGAIVAQGGLSKLLLTNLNALTLSQLKVFVKAMLRDYHGALSHLDMVRFLMPARFFYWQERGVVKRLMGGLPGALDDLNSRVARNSLSCDSFKRRACLKFRLEDTNGASADAELAMKVAFSSQSTTKAQTSRSIFPLVHVVDCLGMLPVQFLDFTLT</sequence>